<reference evidence="8" key="1">
    <citation type="submission" date="2018-07" db="EMBL/GenBank/DDBJ databases">
        <authorList>
            <person name="Quirk P.G."/>
            <person name="Krulwich T.A."/>
        </authorList>
    </citation>
    <scope>NUCLEOTIDE SEQUENCE</scope>
</reference>
<dbReference type="GO" id="GO:0046872">
    <property type="term" value="F:metal ion binding"/>
    <property type="evidence" value="ECO:0007669"/>
    <property type="project" value="UniProtKB-KW"/>
</dbReference>
<evidence type="ECO:0000256" key="4">
    <source>
        <dbReference type="ARBA" id="ARBA00022759"/>
    </source>
</evidence>
<evidence type="ECO:0000313" key="8">
    <source>
        <dbReference type="EMBL" id="SUS04830.1"/>
    </source>
</evidence>
<dbReference type="CDD" id="cd09725">
    <property type="entry name" value="Cas2_I_II_III"/>
    <property type="match status" value="1"/>
</dbReference>
<dbReference type="InterPro" id="IPR021127">
    <property type="entry name" value="CRISPR_associated_Cas2"/>
</dbReference>
<dbReference type="InterPro" id="IPR019199">
    <property type="entry name" value="Virulence_VapD/CRISPR_Cas2"/>
</dbReference>
<keyword evidence="6" id="KW-0460">Magnesium</keyword>
<dbReference type="EMBL" id="UIDG01000057">
    <property type="protein sequence ID" value="SUS04830.1"/>
    <property type="molecule type" value="Genomic_DNA"/>
</dbReference>
<evidence type="ECO:0000256" key="3">
    <source>
        <dbReference type="ARBA" id="ARBA00022723"/>
    </source>
</evidence>
<dbReference type="GO" id="GO:0016787">
    <property type="term" value="F:hydrolase activity"/>
    <property type="evidence" value="ECO:0007669"/>
    <property type="project" value="UniProtKB-KW"/>
</dbReference>
<dbReference type="GO" id="GO:0051607">
    <property type="term" value="P:defense response to virus"/>
    <property type="evidence" value="ECO:0007669"/>
    <property type="project" value="UniProtKB-KW"/>
</dbReference>
<organism evidence="8">
    <name type="scientific">metagenome</name>
    <dbReference type="NCBI Taxonomy" id="256318"/>
    <lineage>
        <taxon>unclassified sequences</taxon>
        <taxon>metagenomes</taxon>
    </lineage>
</organism>
<dbReference type="GO" id="GO:0004521">
    <property type="term" value="F:RNA endonuclease activity"/>
    <property type="evidence" value="ECO:0007669"/>
    <property type="project" value="InterPro"/>
</dbReference>
<dbReference type="PANTHER" id="PTHR34405">
    <property type="entry name" value="CRISPR-ASSOCIATED ENDORIBONUCLEASE CAS2"/>
    <property type="match status" value="1"/>
</dbReference>
<name>A0A380TA11_9ZZZZ</name>
<evidence type="ECO:0000256" key="1">
    <source>
        <dbReference type="ARBA" id="ARBA00001946"/>
    </source>
</evidence>
<keyword evidence="7" id="KW-0051">Antiviral defense</keyword>
<keyword evidence="4" id="KW-0255">Endonuclease</keyword>
<dbReference type="GO" id="GO:0043571">
    <property type="term" value="P:maintenance of CRISPR repeat elements"/>
    <property type="evidence" value="ECO:0007669"/>
    <property type="project" value="InterPro"/>
</dbReference>
<keyword evidence="3" id="KW-0479">Metal-binding</keyword>
<keyword evidence="2" id="KW-0540">Nuclease</keyword>
<proteinExistence type="predicted"/>
<accession>A0A380TA11</accession>
<keyword evidence="5" id="KW-0378">Hydrolase</keyword>
<dbReference type="PANTHER" id="PTHR34405:SF3">
    <property type="entry name" value="CRISPR-ASSOCIATED ENDORIBONUCLEASE CAS2 3"/>
    <property type="match status" value="1"/>
</dbReference>
<comment type="cofactor">
    <cofactor evidence="1">
        <name>Mg(2+)</name>
        <dbReference type="ChEBI" id="CHEBI:18420"/>
    </cofactor>
</comment>
<dbReference type="SUPFAM" id="SSF143430">
    <property type="entry name" value="TTP0101/SSO1404-like"/>
    <property type="match status" value="1"/>
</dbReference>
<gene>
    <name evidence="8" type="ORF">DF3PB_150023</name>
</gene>
<dbReference type="Pfam" id="PF09827">
    <property type="entry name" value="CRISPR_Cas2"/>
    <property type="match status" value="1"/>
</dbReference>
<evidence type="ECO:0000256" key="6">
    <source>
        <dbReference type="ARBA" id="ARBA00022842"/>
    </source>
</evidence>
<evidence type="ECO:0000256" key="2">
    <source>
        <dbReference type="ARBA" id="ARBA00022722"/>
    </source>
</evidence>
<dbReference type="AlphaFoldDB" id="A0A380TA11"/>
<evidence type="ECO:0000256" key="7">
    <source>
        <dbReference type="ARBA" id="ARBA00023118"/>
    </source>
</evidence>
<dbReference type="NCBIfam" id="TIGR01573">
    <property type="entry name" value="cas2"/>
    <property type="match status" value="1"/>
</dbReference>
<evidence type="ECO:0000256" key="5">
    <source>
        <dbReference type="ARBA" id="ARBA00022801"/>
    </source>
</evidence>
<sequence length="73" mass="8494">MTQRLYLVAYDVSAPKRWRRVFKLMKGYGEWLQLSVFRCRLTEERRQRLAAALATLEAIGEPLPDANEGPWIG</sequence>
<protein>
    <submittedName>
        <fullName evidence="8">Uncharacterized protein</fullName>
    </submittedName>
</protein>
<dbReference type="Gene3D" id="3.30.70.240">
    <property type="match status" value="1"/>
</dbReference>